<evidence type="ECO:0000313" key="1">
    <source>
        <dbReference type="EMBL" id="KAJ6952786.1"/>
    </source>
</evidence>
<protein>
    <submittedName>
        <fullName evidence="1">Uncharacterized protein</fullName>
    </submittedName>
</protein>
<dbReference type="EMBL" id="JAQIZT010000019">
    <property type="protein sequence ID" value="KAJ6952786.1"/>
    <property type="molecule type" value="Genomic_DNA"/>
</dbReference>
<dbReference type="AlphaFoldDB" id="A0AAD6L9G6"/>
<evidence type="ECO:0000313" key="2">
    <source>
        <dbReference type="Proteomes" id="UP001164929"/>
    </source>
</evidence>
<accession>A0AAD6L9G6</accession>
<reference evidence="1" key="1">
    <citation type="journal article" date="2023" name="Mol. Ecol. Resour.">
        <title>Chromosome-level genome assembly of a triploid poplar Populus alba 'Berolinensis'.</title>
        <authorList>
            <person name="Chen S."/>
            <person name="Yu Y."/>
            <person name="Wang X."/>
            <person name="Wang S."/>
            <person name="Zhang T."/>
            <person name="Zhou Y."/>
            <person name="He R."/>
            <person name="Meng N."/>
            <person name="Wang Y."/>
            <person name="Liu W."/>
            <person name="Liu Z."/>
            <person name="Liu J."/>
            <person name="Guo Q."/>
            <person name="Huang H."/>
            <person name="Sederoff R.R."/>
            <person name="Wang G."/>
            <person name="Qu G."/>
            <person name="Chen S."/>
        </authorList>
    </citation>
    <scope>NUCLEOTIDE SEQUENCE</scope>
    <source>
        <strain evidence="1">SC-2020</strain>
    </source>
</reference>
<sequence>MGVKGFGYIGECTKSVGEKPEARGFFVVVLREETNKGHRDLKNPWSFNASTPPTAAATNQALLAELIFDNQRAGNSLKWDLERLRYQEL</sequence>
<proteinExistence type="predicted"/>
<comment type="caution">
    <text evidence="1">The sequence shown here is derived from an EMBL/GenBank/DDBJ whole genome shotgun (WGS) entry which is preliminary data.</text>
</comment>
<gene>
    <name evidence="1" type="ORF">NC653_041810</name>
</gene>
<organism evidence="1 2">
    <name type="scientific">Populus alba x Populus x berolinensis</name>
    <dbReference type="NCBI Taxonomy" id="444605"/>
    <lineage>
        <taxon>Eukaryota</taxon>
        <taxon>Viridiplantae</taxon>
        <taxon>Streptophyta</taxon>
        <taxon>Embryophyta</taxon>
        <taxon>Tracheophyta</taxon>
        <taxon>Spermatophyta</taxon>
        <taxon>Magnoliopsida</taxon>
        <taxon>eudicotyledons</taxon>
        <taxon>Gunneridae</taxon>
        <taxon>Pentapetalae</taxon>
        <taxon>rosids</taxon>
        <taxon>fabids</taxon>
        <taxon>Malpighiales</taxon>
        <taxon>Salicaceae</taxon>
        <taxon>Saliceae</taxon>
        <taxon>Populus</taxon>
    </lineage>
</organism>
<dbReference type="Proteomes" id="UP001164929">
    <property type="component" value="Chromosome 19"/>
</dbReference>
<keyword evidence="2" id="KW-1185">Reference proteome</keyword>
<name>A0AAD6L9G6_9ROSI</name>